<dbReference type="InterPro" id="IPR018114">
    <property type="entry name" value="TRYPSIN_HIS"/>
</dbReference>
<dbReference type="InterPro" id="IPR001314">
    <property type="entry name" value="Peptidase_S1A"/>
</dbReference>
<evidence type="ECO:0000256" key="3">
    <source>
        <dbReference type="SAM" id="SignalP"/>
    </source>
</evidence>
<dbReference type="InterPro" id="IPR043504">
    <property type="entry name" value="Peptidase_S1_PA_chymotrypsin"/>
</dbReference>
<keyword evidence="1" id="KW-1015">Disulfide bond</keyword>
<dbReference type="PRINTS" id="PR00722">
    <property type="entry name" value="CHYMOTRYPSIN"/>
</dbReference>
<keyword evidence="2" id="KW-0645">Protease</keyword>
<dbReference type="EMBL" id="JASHIF010000030">
    <property type="protein sequence ID" value="MDI9862483.1"/>
    <property type="molecule type" value="Genomic_DNA"/>
</dbReference>
<dbReference type="PANTHER" id="PTHR24260:SF132">
    <property type="entry name" value="PEPTIDASE S1 DOMAIN-CONTAINING PROTEIN"/>
    <property type="match status" value="1"/>
</dbReference>
<protein>
    <submittedName>
        <fullName evidence="5">Trypsin-like serine protease</fullName>
        <ecNumber evidence="5">3.4.21.-</ecNumber>
    </submittedName>
</protein>
<keyword evidence="3" id="KW-0732">Signal</keyword>
<dbReference type="InterPro" id="IPR033116">
    <property type="entry name" value="TRYPSIN_SER"/>
</dbReference>
<evidence type="ECO:0000256" key="2">
    <source>
        <dbReference type="RuleBase" id="RU363034"/>
    </source>
</evidence>
<evidence type="ECO:0000259" key="4">
    <source>
        <dbReference type="PROSITE" id="PS50240"/>
    </source>
</evidence>
<dbReference type="SMART" id="SM00020">
    <property type="entry name" value="Tryp_SPc"/>
    <property type="match status" value="1"/>
</dbReference>
<organism evidence="5 6">
    <name type="scientific">Flectobacillus roseus</name>
    <dbReference type="NCBI Taxonomy" id="502259"/>
    <lineage>
        <taxon>Bacteria</taxon>
        <taxon>Pseudomonadati</taxon>
        <taxon>Bacteroidota</taxon>
        <taxon>Cytophagia</taxon>
        <taxon>Cytophagales</taxon>
        <taxon>Flectobacillaceae</taxon>
        <taxon>Flectobacillus</taxon>
    </lineage>
</organism>
<dbReference type="RefSeq" id="WP_283346729.1">
    <property type="nucleotide sequence ID" value="NZ_JASHIF010000030.1"/>
</dbReference>
<evidence type="ECO:0000313" key="5">
    <source>
        <dbReference type="EMBL" id="MDI9862483.1"/>
    </source>
</evidence>
<dbReference type="SUPFAM" id="SSF50494">
    <property type="entry name" value="Trypsin-like serine proteases"/>
    <property type="match status" value="1"/>
</dbReference>
<gene>
    <name evidence="5" type="ORF">QM524_24880</name>
</gene>
<dbReference type="Pfam" id="PF00089">
    <property type="entry name" value="Trypsin"/>
    <property type="match status" value="1"/>
</dbReference>
<dbReference type="InterPro" id="IPR001254">
    <property type="entry name" value="Trypsin_dom"/>
</dbReference>
<keyword evidence="6" id="KW-1185">Reference proteome</keyword>
<dbReference type="EC" id="3.4.21.-" evidence="5"/>
<comment type="caution">
    <text evidence="5">The sequence shown here is derived from an EMBL/GenBank/DDBJ whole genome shotgun (WGS) entry which is preliminary data.</text>
</comment>
<feature type="signal peptide" evidence="3">
    <location>
        <begin position="1"/>
        <end position="21"/>
    </location>
</feature>
<dbReference type="GO" id="GO:0016787">
    <property type="term" value="F:hydrolase activity"/>
    <property type="evidence" value="ECO:0007669"/>
    <property type="project" value="UniProtKB-KW"/>
</dbReference>
<keyword evidence="2 5" id="KW-0378">Hydrolase</keyword>
<feature type="chain" id="PRO_5046587409" evidence="3">
    <location>
        <begin position="22"/>
        <end position="342"/>
    </location>
</feature>
<feature type="domain" description="Peptidase S1" evidence="4">
    <location>
        <begin position="56"/>
        <end position="341"/>
    </location>
</feature>
<dbReference type="Gene3D" id="2.40.10.10">
    <property type="entry name" value="Trypsin-like serine proteases"/>
    <property type="match status" value="1"/>
</dbReference>
<evidence type="ECO:0000313" key="6">
    <source>
        <dbReference type="Proteomes" id="UP001236507"/>
    </source>
</evidence>
<dbReference type="Proteomes" id="UP001236507">
    <property type="component" value="Unassembled WGS sequence"/>
</dbReference>
<dbReference type="InterPro" id="IPR051333">
    <property type="entry name" value="CLIP_Serine_Protease"/>
</dbReference>
<sequence length="342" mass="36513">MINLRRFLGLSLASLVLFSCSKNNDVAPNTDGTTPTNVPTTFGVRHDIPLSKYETIATNQAPFNTSDYPDFTPVVFINADHGEASGSCTGTLIGSQWVLSAGHCFFDPAKDTAPTSIDKLSILVGADPNNPVETRKVAALYIAPSWLDGGDFYKYGNDIALIKLASPITSITPAAVNFTMDAETIGSTVWYAGYGDYSAQAGQDASKRSKKHALENILDRRMGGLTHVINGVNNEGGTLAFDFDDPSGIINTLGDSYANDQEKALGSGTSTNKALDWEATTVQGDSGGPLLMKINFKWTVIGVLNGGVTEPLVGLKDGAYGDISTFTRTASFRTWIQDTMKK</sequence>
<proteinExistence type="predicted"/>
<dbReference type="PANTHER" id="PTHR24260">
    <property type="match status" value="1"/>
</dbReference>
<keyword evidence="2" id="KW-0720">Serine protease</keyword>
<dbReference type="PROSITE" id="PS50240">
    <property type="entry name" value="TRYPSIN_DOM"/>
    <property type="match status" value="1"/>
</dbReference>
<evidence type="ECO:0000256" key="1">
    <source>
        <dbReference type="ARBA" id="ARBA00023157"/>
    </source>
</evidence>
<name>A0ABT6YHB4_9BACT</name>
<dbReference type="PROSITE" id="PS00135">
    <property type="entry name" value="TRYPSIN_SER"/>
    <property type="match status" value="1"/>
</dbReference>
<accession>A0ABT6YHB4</accession>
<dbReference type="InterPro" id="IPR009003">
    <property type="entry name" value="Peptidase_S1_PA"/>
</dbReference>
<dbReference type="PROSITE" id="PS00134">
    <property type="entry name" value="TRYPSIN_HIS"/>
    <property type="match status" value="1"/>
</dbReference>
<dbReference type="PROSITE" id="PS51257">
    <property type="entry name" value="PROKAR_LIPOPROTEIN"/>
    <property type="match status" value="1"/>
</dbReference>
<reference evidence="5 6" key="1">
    <citation type="submission" date="2023-05" db="EMBL/GenBank/DDBJ databases">
        <title>Novel species of genus Flectobacillus isolated from stream in China.</title>
        <authorList>
            <person name="Lu H."/>
        </authorList>
    </citation>
    <scope>NUCLEOTIDE SEQUENCE [LARGE SCALE GENOMIC DNA]</scope>
    <source>
        <strain evidence="5 6">KCTC 42575</strain>
    </source>
</reference>